<proteinExistence type="predicted"/>
<evidence type="ECO:0000313" key="1">
    <source>
        <dbReference type="EMBL" id="MER6167904.1"/>
    </source>
</evidence>
<gene>
    <name evidence="1" type="ORF">ABT188_25715</name>
</gene>
<dbReference type="Proteomes" id="UP001496720">
    <property type="component" value="Unassembled WGS sequence"/>
</dbReference>
<accession>A0ABV1T1R9</accession>
<dbReference type="EMBL" id="JBEOZY010000032">
    <property type="protein sequence ID" value="MER6167904.1"/>
    <property type="molecule type" value="Genomic_DNA"/>
</dbReference>
<protein>
    <submittedName>
        <fullName evidence="1">Uncharacterized protein</fullName>
    </submittedName>
</protein>
<keyword evidence="2" id="KW-1185">Reference proteome</keyword>
<evidence type="ECO:0000313" key="2">
    <source>
        <dbReference type="Proteomes" id="UP001496720"/>
    </source>
</evidence>
<sequence>MGFFERLTGTRHPANGVAPLAIAEVRNALLSVNGLDVPYRVRPADPAEKGDLVAEWRILRRSPGQQVDQRLTISMRMDPGRREVRALQEQRTSTRGKLSASRAYGRGNGFSVEWTYERGPDGRRRRVKTLDTREMGNVLRQSVLGPGWTWRPRRFRL</sequence>
<organism evidence="1 2">
    <name type="scientific">Streptomyces violaceorubidus</name>
    <dbReference type="NCBI Taxonomy" id="284042"/>
    <lineage>
        <taxon>Bacteria</taxon>
        <taxon>Bacillati</taxon>
        <taxon>Actinomycetota</taxon>
        <taxon>Actinomycetes</taxon>
        <taxon>Kitasatosporales</taxon>
        <taxon>Streptomycetaceae</taxon>
        <taxon>Streptomyces</taxon>
    </lineage>
</organism>
<comment type="caution">
    <text evidence="1">The sequence shown here is derived from an EMBL/GenBank/DDBJ whole genome shotgun (WGS) entry which is preliminary data.</text>
</comment>
<name>A0ABV1T1R9_9ACTN</name>
<reference evidence="1 2" key="1">
    <citation type="submission" date="2024-06" db="EMBL/GenBank/DDBJ databases">
        <title>The Natural Products Discovery Center: Release of the First 8490 Sequenced Strains for Exploring Actinobacteria Biosynthetic Diversity.</title>
        <authorList>
            <person name="Kalkreuter E."/>
            <person name="Kautsar S.A."/>
            <person name="Yang D."/>
            <person name="Bader C.D."/>
            <person name="Teijaro C.N."/>
            <person name="Fluegel L."/>
            <person name="Davis C.M."/>
            <person name="Simpson J.R."/>
            <person name="Lauterbach L."/>
            <person name="Steele A.D."/>
            <person name="Gui C."/>
            <person name="Meng S."/>
            <person name="Li G."/>
            <person name="Viehrig K."/>
            <person name="Ye F."/>
            <person name="Su P."/>
            <person name="Kiefer A.F."/>
            <person name="Nichols A."/>
            <person name="Cepeda A.J."/>
            <person name="Yan W."/>
            <person name="Fan B."/>
            <person name="Jiang Y."/>
            <person name="Adhikari A."/>
            <person name="Zheng C.-J."/>
            <person name="Schuster L."/>
            <person name="Cowan T.M."/>
            <person name="Smanski M.J."/>
            <person name="Chevrette M.G."/>
            <person name="De Carvalho L.P.S."/>
            <person name="Shen B."/>
        </authorList>
    </citation>
    <scope>NUCLEOTIDE SEQUENCE [LARGE SCALE GENOMIC DNA]</scope>
    <source>
        <strain evidence="1 2">NPDC001615</strain>
    </source>
</reference>
<dbReference type="RefSeq" id="WP_352149314.1">
    <property type="nucleotide sequence ID" value="NZ_JBEOZY010000032.1"/>
</dbReference>